<keyword evidence="2" id="KW-1133">Transmembrane helix</keyword>
<proteinExistence type="predicted"/>
<name>A0A524RRY4_9CHRO</name>
<gene>
    <name evidence="3" type="ORF">ERJ67_00980</name>
</gene>
<sequence length="92" mass="9784">MDSYSTGPQLRNMPQRQRPEQGDAGDAPHSPVQPYSNLTPWLGLVIALSLLVAPLTSIVLARGPAADPSIPQWIGTFSQPVRAGIRGAQAVQ</sequence>
<evidence type="ECO:0000256" key="1">
    <source>
        <dbReference type="SAM" id="MobiDB-lite"/>
    </source>
</evidence>
<feature type="compositionally biased region" description="Polar residues" evidence="1">
    <location>
        <begin position="1"/>
        <end position="15"/>
    </location>
</feature>
<comment type="caution">
    <text evidence="3">The sequence shown here is derived from an EMBL/GenBank/DDBJ whole genome shotgun (WGS) entry which is preliminary data.</text>
</comment>
<dbReference type="AlphaFoldDB" id="A0A524RRY4"/>
<evidence type="ECO:0000313" key="4">
    <source>
        <dbReference type="Proteomes" id="UP000317990"/>
    </source>
</evidence>
<evidence type="ECO:0000256" key="2">
    <source>
        <dbReference type="SAM" id="Phobius"/>
    </source>
</evidence>
<feature type="region of interest" description="Disordered" evidence="1">
    <location>
        <begin position="1"/>
        <end position="33"/>
    </location>
</feature>
<protein>
    <submittedName>
        <fullName evidence="3">Uncharacterized protein</fullName>
    </submittedName>
</protein>
<keyword evidence="2" id="KW-0812">Transmembrane</keyword>
<feature type="transmembrane region" description="Helical" evidence="2">
    <location>
        <begin position="41"/>
        <end position="61"/>
    </location>
</feature>
<reference evidence="3 4" key="1">
    <citation type="journal article" date="2019" name="mSystems">
        <title>Life at home and on the roam: Genomic adaptions reflect the dual lifestyle of an intracellular, facultative symbiont.</title>
        <authorList>
            <person name="Burgsdorf I."/>
        </authorList>
    </citation>
    <scope>NUCLEOTIDE SEQUENCE [LARGE SCALE GENOMIC DNA]</scope>
    <source>
        <strain evidence="3">277cV</strain>
    </source>
</reference>
<dbReference type="EMBL" id="SRMO01000021">
    <property type="protein sequence ID" value="TGG96309.1"/>
    <property type="molecule type" value="Genomic_DNA"/>
</dbReference>
<keyword evidence="2" id="KW-0472">Membrane</keyword>
<dbReference type="Proteomes" id="UP000317990">
    <property type="component" value="Unassembled WGS sequence"/>
</dbReference>
<organism evidence="3 4">
    <name type="scientific">Aphanocapsa feldmannii 277cV</name>
    <dbReference type="NCBI Taxonomy" id="2507553"/>
    <lineage>
        <taxon>Bacteria</taxon>
        <taxon>Bacillati</taxon>
        <taxon>Cyanobacteriota</taxon>
        <taxon>Cyanophyceae</taxon>
        <taxon>Oscillatoriophycideae</taxon>
        <taxon>Chroococcales</taxon>
        <taxon>Microcystaceae</taxon>
        <taxon>Aphanocapsa</taxon>
    </lineage>
</organism>
<evidence type="ECO:0000313" key="3">
    <source>
        <dbReference type="EMBL" id="TGG96309.1"/>
    </source>
</evidence>
<accession>A0A524RRY4</accession>